<evidence type="ECO:0000256" key="1">
    <source>
        <dbReference type="ARBA" id="ARBA00001946"/>
    </source>
</evidence>
<dbReference type="PANTHER" id="PTHR11839:SF18">
    <property type="entry name" value="NUDIX HYDROLASE DOMAIN-CONTAINING PROTEIN"/>
    <property type="match status" value="1"/>
</dbReference>
<sequence length="175" mass="20127">MDPWPKLREEPAFRGRFRKIDRVWFLMPNAEEKDYEIAKEGEVVVALALTPDRKVILTRQFRPGPQKVLLELPAGWKNLNESPQEAIERELLEETGYAGNVRYVVPKVVHSAYSDMQRHVFVVENCTQIQEPSPDDSEFIDVVLMSLDDFRNHLRAGQLSDVGSGYLALDFLDLL</sequence>
<dbReference type="InterPro" id="IPR000086">
    <property type="entry name" value="NUDIX_hydrolase_dom"/>
</dbReference>
<dbReference type="AlphaFoldDB" id="A0A1G2PHA2"/>
<dbReference type="Pfam" id="PF00293">
    <property type="entry name" value="NUDIX"/>
    <property type="match status" value="1"/>
</dbReference>
<proteinExistence type="predicted"/>
<evidence type="ECO:0000313" key="4">
    <source>
        <dbReference type="EMBL" id="OHA47653.1"/>
    </source>
</evidence>
<dbReference type="InterPro" id="IPR015797">
    <property type="entry name" value="NUDIX_hydrolase-like_dom_sf"/>
</dbReference>
<dbReference type="SUPFAM" id="SSF55811">
    <property type="entry name" value="Nudix"/>
    <property type="match status" value="1"/>
</dbReference>
<comment type="cofactor">
    <cofactor evidence="1">
        <name>Mg(2+)</name>
        <dbReference type="ChEBI" id="CHEBI:18420"/>
    </cofactor>
</comment>
<dbReference type="InterPro" id="IPR020084">
    <property type="entry name" value="NUDIX_hydrolase_CS"/>
</dbReference>
<reference evidence="4 5" key="1">
    <citation type="journal article" date="2016" name="Nat. Commun.">
        <title>Thousands of microbial genomes shed light on interconnected biogeochemical processes in an aquifer system.</title>
        <authorList>
            <person name="Anantharaman K."/>
            <person name="Brown C.T."/>
            <person name="Hug L.A."/>
            <person name="Sharon I."/>
            <person name="Castelle C.J."/>
            <person name="Probst A.J."/>
            <person name="Thomas B.C."/>
            <person name="Singh A."/>
            <person name="Wilkins M.J."/>
            <person name="Karaoz U."/>
            <person name="Brodie E.L."/>
            <person name="Williams K.H."/>
            <person name="Hubbard S.S."/>
            <person name="Banfield J.F."/>
        </authorList>
    </citation>
    <scope>NUCLEOTIDE SEQUENCE [LARGE SCALE GENOMIC DNA]</scope>
</reference>
<dbReference type="GO" id="GO:0006753">
    <property type="term" value="P:nucleoside phosphate metabolic process"/>
    <property type="evidence" value="ECO:0007669"/>
    <property type="project" value="TreeGrafter"/>
</dbReference>
<organism evidence="4 5">
    <name type="scientific">Candidatus Terrybacteria bacterium RIFCSPHIGHO2_01_FULL_48_17</name>
    <dbReference type="NCBI Taxonomy" id="1802362"/>
    <lineage>
        <taxon>Bacteria</taxon>
        <taxon>Candidatus Terryibacteriota</taxon>
    </lineage>
</organism>
<dbReference type="GO" id="GO:0019693">
    <property type="term" value="P:ribose phosphate metabolic process"/>
    <property type="evidence" value="ECO:0007669"/>
    <property type="project" value="TreeGrafter"/>
</dbReference>
<accession>A0A1G2PHA2</accession>
<dbReference type="Gene3D" id="3.90.79.10">
    <property type="entry name" value="Nucleoside Triphosphate Pyrophosphohydrolase"/>
    <property type="match status" value="1"/>
</dbReference>
<evidence type="ECO:0000256" key="2">
    <source>
        <dbReference type="ARBA" id="ARBA00022801"/>
    </source>
</evidence>
<dbReference type="PROSITE" id="PS51462">
    <property type="entry name" value="NUDIX"/>
    <property type="match status" value="1"/>
</dbReference>
<dbReference type="GO" id="GO:0016787">
    <property type="term" value="F:hydrolase activity"/>
    <property type="evidence" value="ECO:0007669"/>
    <property type="project" value="UniProtKB-KW"/>
</dbReference>
<keyword evidence="2" id="KW-0378">Hydrolase</keyword>
<gene>
    <name evidence="4" type="ORF">A2806_03485</name>
</gene>
<comment type="caution">
    <text evidence="4">The sequence shown here is derived from an EMBL/GenBank/DDBJ whole genome shotgun (WGS) entry which is preliminary data.</text>
</comment>
<evidence type="ECO:0000313" key="5">
    <source>
        <dbReference type="Proteomes" id="UP000177629"/>
    </source>
</evidence>
<dbReference type="PROSITE" id="PS00893">
    <property type="entry name" value="NUDIX_BOX"/>
    <property type="match status" value="1"/>
</dbReference>
<dbReference type="Proteomes" id="UP000177629">
    <property type="component" value="Unassembled WGS sequence"/>
</dbReference>
<dbReference type="EMBL" id="MHSS01000015">
    <property type="protein sequence ID" value="OHA47653.1"/>
    <property type="molecule type" value="Genomic_DNA"/>
</dbReference>
<dbReference type="STRING" id="1802362.A2806_03485"/>
<dbReference type="CDD" id="cd03424">
    <property type="entry name" value="NUDIX_ADPRase_Nudt5_UGPPase_Nudt14"/>
    <property type="match status" value="1"/>
</dbReference>
<protein>
    <recommendedName>
        <fullName evidence="3">Nudix hydrolase domain-containing protein</fullName>
    </recommendedName>
</protein>
<feature type="domain" description="Nudix hydrolase" evidence="3">
    <location>
        <begin position="39"/>
        <end position="173"/>
    </location>
</feature>
<dbReference type="PANTHER" id="PTHR11839">
    <property type="entry name" value="UDP/ADP-SUGAR PYROPHOSPHATASE"/>
    <property type="match status" value="1"/>
</dbReference>
<evidence type="ECO:0000259" key="3">
    <source>
        <dbReference type="PROSITE" id="PS51462"/>
    </source>
</evidence>
<name>A0A1G2PHA2_9BACT</name>